<dbReference type="Pfam" id="PF03466">
    <property type="entry name" value="LysR_substrate"/>
    <property type="match status" value="1"/>
</dbReference>
<dbReference type="PRINTS" id="PR00039">
    <property type="entry name" value="HTHLYSR"/>
</dbReference>
<feature type="domain" description="HTH lysR-type" evidence="5">
    <location>
        <begin position="15"/>
        <end position="72"/>
    </location>
</feature>
<comment type="caution">
    <text evidence="6">The sequence shown here is derived from an EMBL/GenBank/DDBJ whole genome shotgun (WGS) entry which is preliminary data.</text>
</comment>
<evidence type="ECO:0000256" key="4">
    <source>
        <dbReference type="ARBA" id="ARBA00023163"/>
    </source>
</evidence>
<keyword evidence="4" id="KW-0804">Transcription</keyword>
<dbReference type="Gene3D" id="3.40.190.10">
    <property type="entry name" value="Periplasmic binding protein-like II"/>
    <property type="match status" value="2"/>
</dbReference>
<dbReference type="FunFam" id="1.10.10.10:FF:000001">
    <property type="entry name" value="LysR family transcriptional regulator"/>
    <property type="match status" value="1"/>
</dbReference>
<evidence type="ECO:0000313" key="6">
    <source>
        <dbReference type="EMBL" id="GEM16830.1"/>
    </source>
</evidence>
<dbReference type="GO" id="GO:0043565">
    <property type="term" value="F:sequence-specific DNA binding"/>
    <property type="evidence" value="ECO:0007669"/>
    <property type="project" value="TreeGrafter"/>
</dbReference>
<dbReference type="InterPro" id="IPR005119">
    <property type="entry name" value="LysR_subst-bd"/>
</dbReference>
<dbReference type="SUPFAM" id="SSF46785">
    <property type="entry name" value="Winged helix' DNA-binding domain"/>
    <property type="match status" value="1"/>
</dbReference>
<dbReference type="AlphaFoldDB" id="A0A829X207"/>
<dbReference type="GO" id="GO:0003700">
    <property type="term" value="F:DNA-binding transcription factor activity"/>
    <property type="evidence" value="ECO:0007669"/>
    <property type="project" value="InterPro"/>
</dbReference>
<keyword evidence="3" id="KW-0238">DNA-binding</keyword>
<evidence type="ECO:0000256" key="3">
    <source>
        <dbReference type="ARBA" id="ARBA00023125"/>
    </source>
</evidence>
<evidence type="ECO:0000256" key="2">
    <source>
        <dbReference type="ARBA" id="ARBA00023015"/>
    </source>
</evidence>
<dbReference type="InterPro" id="IPR036388">
    <property type="entry name" value="WH-like_DNA-bd_sf"/>
</dbReference>
<evidence type="ECO:0000313" key="7">
    <source>
        <dbReference type="Proteomes" id="UP000484858"/>
    </source>
</evidence>
<dbReference type="Gene3D" id="1.10.10.10">
    <property type="entry name" value="Winged helix-like DNA-binding domain superfamily/Winged helix DNA-binding domain"/>
    <property type="match status" value="1"/>
</dbReference>
<dbReference type="PANTHER" id="PTHR30537">
    <property type="entry name" value="HTH-TYPE TRANSCRIPTIONAL REGULATOR"/>
    <property type="match status" value="1"/>
</dbReference>
<dbReference type="Pfam" id="PF00126">
    <property type="entry name" value="HTH_1"/>
    <property type="match status" value="1"/>
</dbReference>
<protein>
    <submittedName>
        <fullName evidence="6">LysR family transcriptional regulator</fullName>
    </submittedName>
</protein>
<dbReference type="SUPFAM" id="SSF53850">
    <property type="entry name" value="Periplasmic binding protein-like II"/>
    <property type="match status" value="1"/>
</dbReference>
<dbReference type="Proteomes" id="UP000484858">
    <property type="component" value="Unassembled WGS sequence"/>
</dbReference>
<reference evidence="6 7" key="1">
    <citation type="submission" date="2013-04" db="EMBL/GenBank/DDBJ databases">
        <title>Gluconobacter oxydans NBRC 3293 whole genome sequence.</title>
        <authorList>
            <person name="Matsutani M."/>
            <person name="Yakushi T."/>
            <person name="Matsushita K."/>
        </authorList>
    </citation>
    <scope>NUCLEOTIDE SEQUENCE [LARGE SCALE GENOMIC DNA]</scope>
    <source>
        <strain evidence="6 7">NBRC 3293</strain>
    </source>
</reference>
<sequence>MNEAASMAIARRFLPSTSLLYSFEASARHQSFTSAAEELNLTQSAVSRHIRALEEHLGAALFTRDRQTVRLTQAGDVYAREIRAALRYISSATLAFRANPGGGTVSLGVQPTLGTQWLAPRLASFMKQHPEITINLYTHLHAFEFTENTLDASIHFGTAEWPGSEVSYLMPERVVPVCTPELYERFSFRKCEDLLSAPLLHLVSRPDAWERWFIAQNIQPTSLHGPLFDQFSFVVGAALGGAGCALVPRFLVEKEINKGQLLELVAHPLESEEAYYFARPLARSLSGALETFHHWLLQEVAAENGRQTPRRHKFQLYLEAAKG</sequence>
<accession>A0A829X207</accession>
<organism evidence="6 7">
    <name type="scientific">Gluconobacter oxydans NBRC 3293</name>
    <dbReference type="NCBI Taxonomy" id="1315969"/>
    <lineage>
        <taxon>Bacteria</taxon>
        <taxon>Pseudomonadati</taxon>
        <taxon>Pseudomonadota</taxon>
        <taxon>Alphaproteobacteria</taxon>
        <taxon>Acetobacterales</taxon>
        <taxon>Acetobacteraceae</taxon>
        <taxon>Gluconobacter</taxon>
    </lineage>
</organism>
<dbReference type="InterPro" id="IPR058163">
    <property type="entry name" value="LysR-type_TF_proteobact-type"/>
</dbReference>
<comment type="similarity">
    <text evidence="1">Belongs to the LysR transcriptional regulatory family.</text>
</comment>
<evidence type="ECO:0000256" key="1">
    <source>
        <dbReference type="ARBA" id="ARBA00009437"/>
    </source>
</evidence>
<evidence type="ECO:0000259" key="5">
    <source>
        <dbReference type="PROSITE" id="PS50931"/>
    </source>
</evidence>
<dbReference type="GO" id="GO:0006351">
    <property type="term" value="P:DNA-templated transcription"/>
    <property type="evidence" value="ECO:0007669"/>
    <property type="project" value="TreeGrafter"/>
</dbReference>
<keyword evidence="2" id="KW-0805">Transcription regulation</keyword>
<name>A0A829X207_GLUOY</name>
<dbReference type="InterPro" id="IPR036390">
    <property type="entry name" value="WH_DNA-bd_sf"/>
</dbReference>
<dbReference type="PROSITE" id="PS50931">
    <property type="entry name" value="HTH_LYSR"/>
    <property type="match status" value="1"/>
</dbReference>
<dbReference type="EMBL" id="BARJ01000007">
    <property type="protein sequence ID" value="GEM16830.1"/>
    <property type="molecule type" value="Genomic_DNA"/>
</dbReference>
<dbReference type="PANTHER" id="PTHR30537:SF26">
    <property type="entry name" value="GLYCINE CLEAVAGE SYSTEM TRANSCRIPTIONAL ACTIVATOR"/>
    <property type="match status" value="1"/>
</dbReference>
<gene>
    <name evidence="6" type="ORF">NBRC3293_1327</name>
</gene>
<proteinExistence type="inferred from homology"/>
<dbReference type="InterPro" id="IPR000847">
    <property type="entry name" value="LysR_HTH_N"/>
</dbReference>